<keyword evidence="8" id="KW-0249">Electron transport</keyword>
<dbReference type="EMBL" id="LWHQ01000022">
    <property type="protein sequence ID" value="OAS24759.1"/>
    <property type="molecule type" value="Genomic_DNA"/>
</dbReference>
<dbReference type="GO" id="GO:0015078">
    <property type="term" value="F:proton transmembrane transporter activity"/>
    <property type="evidence" value="ECO:0007669"/>
    <property type="project" value="TreeGrafter"/>
</dbReference>
<dbReference type="InterPro" id="IPR005171">
    <property type="entry name" value="Cyt_c_oxidase_su4_prok"/>
</dbReference>
<evidence type="ECO:0000256" key="6">
    <source>
        <dbReference type="ARBA" id="ARBA00022475"/>
    </source>
</evidence>
<dbReference type="Proteomes" id="UP000078316">
    <property type="component" value="Unassembled WGS sequence"/>
</dbReference>
<organism evidence="19 20">
    <name type="scientific">Methylobacterium platani</name>
    <dbReference type="NCBI Taxonomy" id="427683"/>
    <lineage>
        <taxon>Bacteria</taxon>
        <taxon>Pseudomonadati</taxon>
        <taxon>Pseudomonadota</taxon>
        <taxon>Alphaproteobacteria</taxon>
        <taxon>Hyphomicrobiales</taxon>
        <taxon>Methylobacteriaceae</taxon>
        <taxon>Methylobacterium</taxon>
    </lineage>
</organism>
<dbReference type="GO" id="GO:0009319">
    <property type="term" value="C:cytochrome o ubiquinol oxidase complex"/>
    <property type="evidence" value="ECO:0007669"/>
    <property type="project" value="TreeGrafter"/>
</dbReference>
<evidence type="ECO:0000256" key="7">
    <source>
        <dbReference type="ARBA" id="ARBA00022692"/>
    </source>
</evidence>
<evidence type="ECO:0000256" key="17">
    <source>
        <dbReference type="SAM" id="MobiDB-lite"/>
    </source>
</evidence>
<comment type="subcellular location">
    <subcellularLocation>
        <location evidence="1">Cell membrane</location>
        <topology evidence="1">Multi-pass membrane protein</topology>
    </subcellularLocation>
</comment>
<keyword evidence="5" id="KW-0813">Transport</keyword>
<evidence type="ECO:0000256" key="5">
    <source>
        <dbReference type="ARBA" id="ARBA00022448"/>
    </source>
</evidence>
<dbReference type="GO" id="GO:0005886">
    <property type="term" value="C:plasma membrane"/>
    <property type="evidence" value="ECO:0007669"/>
    <property type="project" value="UniProtKB-SubCell"/>
</dbReference>
<dbReference type="InterPro" id="IPR014210">
    <property type="entry name" value="Cyt_o_ubiqinol_oxidase_su4"/>
</dbReference>
<dbReference type="PANTHER" id="PTHR36835">
    <property type="entry name" value="CYTOCHROME BO(3) UBIQUINOL OXIDASE SUBUNIT 4"/>
    <property type="match status" value="1"/>
</dbReference>
<dbReference type="Pfam" id="PF03626">
    <property type="entry name" value="COX4_pro"/>
    <property type="match status" value="1"/>
</dbReference>
<keyword evidence="6" id="KW-1003">Cell membrane</keyword>
<dbReference type="NCBIfam" id="TIGR02847">
    <property type="entry name" value="CyoD"/>
    <property type="match status" value="1"/>
</dbReference>
<name>A0A179SE54_9HYPH</name>
<keyword evidence="10" id="KW-0560">Oxidoreductase</keyword>
<comment type="subunit">
    <text evidence="3">Heterooctamer of two A chains, two B chains, two C chains and two D chains.</text>
</comment>
<evidence type="ECO:0000256" key="11">
    <source>
        <dbReference type="ARBA" id="ARBA00023136"/>
    </source>
</evidence>
<evidence type="ECO:0000256" key="3">
    <source>
        <dbReference type="ARBA" id="ARBA00011700"/>
    </source>
</evidence>
<feature type="transmembrane region" description="Helical" evidence="18">
    <location>
        <begin position="62"/>
        <end position="80"/>
    </location>
</feature>
<evidence type="ECO:0000256" key="8">
    <source>
        <dbReference type="ARBA" id="ARBA00022982"/>
    </source>
</evidence>
<evidence type="ECO:0000256" key="18">
    <source>
        <dbReference type="SAM" id="Phobius"/>
    </source>
</evidence>
<accession>A0A179SE54</accession>
<evidence type="ECO:0000256" key="9">
    <source>
        <dbReference type="ARBA" id="ARBA00022989"/>
    </source>
</evidence>
<evidence type="ECO:0000256" key="14">
    <source>
        <dbReference type="ARBA" id="ARBA00030211"/>
    </source>
</evidence>
<comment type="similarity">
    <text evidence="2">Belongs to the cytochrome c oxidase bacterial subunit 4 family.</text>
</comment>
<comment type="caution">
    <text evidence="19">The sequence shown here is derived from an EMBL/GenBank/DDBJ whole genome shotgun (WGS) entry which is preliminary data.</text>
</comment>
<evidence type="ECO:0000256" key="15">
    <source>
        <dbReference type="ARBA" id="ARBA00031887"/>
    </source>
</evidence>
<evidence type="ECO:0000256" key="2">
    <source>
        <dbReference type="ARBA" id="ARBA00008079"/>
    </source>
</evidence>
<keyword evidence="7 18" id="KW-0812">Transmembrane</keyword>
<feature type="region of interest" description="Disordered" evidence="17">
    <location>
        <begin position="1"/>
        <end position="23"/>
    </location>
</feature>
<evidence type="ECO:0000256" key="10">
    <source>
        <dbReference type="ARBA" id="ARBA00023002"/>
    </source>
</evidence>
<sequence length="140" mass="14463">MGRPDEATRAASGDAAPGDHGRSGVADQVRTYLVGLLLAALLTAGSFWLSATHLVYGPAVDVALVVFAVAQIGVHLVFFLHLTTAPDHINNALALAFGILVVVLLIGGTLWIMGHMNANMMPTGGTMPTAPMTPGSGMHH</sequence>
<keyword evidence="11 18" id="KW-0472">Membrane</keyword>
<dbReference type="PANTHER" id="PTHR36835:SF1">
    <property type="entry name" value="CYTOCHROME BO(3) UBIQUINOL OXIDASE SUBUNIT 4"/>
    <property type="match status" value="1"/>
</dbReference>
<evidence type="ECO:0000313" key="20">
    <source>
        <dbReference type="Proteomes" id="UP000078316"/>
    </source>
</evidence>
<evidence type="ECO:0000256" key="1">
    <source>
        <dbReference type="ARBA" id="ARBA00004651"/>
    </source>
</evidence>
<dbReference type="GO" id="GO:0015990">
    <property type="term" value="P:electron transport coupled proton transport"/>
    <property type="evidence" value="ECO:0007669"/>
    <property type="project" value="InterPro"/>
</dbReference>
<feature type="transmembrane region" description="Helical" evidence="18">
    <location>
        <begin position="32"/>
        <end position="56"/>
    </location>
</feature>
<keyword evidence="9 18" id="KW-1133">Transmembrane helix</keyword>
<evidence type="ECO:0000256" key="16">
    <source>
        <dbReference type="ARBA" id="ARBA00032185"/>
    </source>
</evidence>
<reference evidence="19 20" key="1">
    <citation type="submission" date="2016-04" db="EMBL/GenBank/DDBJ databases">
        <authorList>
            <person name="Evans L.H."/>
            <person name="Alamgir A."/>
            <person name="Owens N."/>
            <person name="Weber N.D."/>
            <person name="Virtaneva K."/>
            <person name="Barbian K."/>
            <person name="Babar A."/>
            <person name="Rosenke K."/>
        </authorList>
    </citation>
    <scope>NUCLEOTIDE SEQUENCE [LARGE SCALE GENOMIC DNA]</scope>
    <source>
        <strain evidence="19 20">PMB02</strain>
    </source>
</reference>
<evidence type="ECO:0000256" key="13">
    <source>
        <dbReference type="ARBA" id="ARBA00030071"/>
    </source>
</evidence>
<feature type="transmembrane region" description="Helical" evidence="18">
    <location>
        <begin position="92"/>
        <end position="113"/>
    </location>
</feature>
<dbReference type="InterPro" id="IPR050968">
    <property type="entry name" value="Cytochrome_c_oxidase_bac_sub4"/>
</dbReference>
<dbReference type="STRING" id="427683.A5481_12890"/>
<dbReference type="AlphaFoldDB" id="A0A179SE54"/>
<gene>
    <name evidence="19" type="ORF">A5481_12890</name>
</gene>
<evidence type="ECO:0000256" key="12">
    <source>
        <dbReference type="ARBA" id="ARBA00025694"/>
    </source>
</evidence>
<dbReference type="GO" id="GO:0019646">
    <property type="term" value="P:aerobic electron transport chain"/>
    <property type="evidence" value="ECO:0007669"/>
    <property type="project" value="TreeGrafter"/>
</dbReference>
<dbReference type="GO" id="GO:0009486">
    <property type="term" value="F:cytochrome bo3 ubiquinol oxidase activity"/>
    <property type="evidence" value="ECO:0007669"/>
    <property type="project" value="InterPro"/>
</dbReference>
<proteinExistence type="inferred from homology"/>
<evidence type="ECO:0000256" key="4">
    <source>
        <dbReference type="ARBA" id="ARBA00014689"/>
    </source>
</evidence>
<protein>
    <recommendedName>
        <fullName evidence="4">Cytochrome bo(3) ubiquinol oxidase subunit 4</fullName>
    </recommendedName>
    <alternativeName>
        <fullName evidence="16">Cytochrome o ubiquinol oxidase subunit 4</fullName>
    </alternativeName>
    <alternativeName>
        <fullName evidence="13">Oxidase bo(3) subunit 4</fullName>
    </alternativeName>
    <alternativeName>
        <fullName evidence="14">Ubiquinol oxidase polypeptide IV</fullName>
    </alternativeName>
    <alternativeName>
        <fullName evidence="15">Ubiquinol oxidase subunit 4</fullName>
    </alternativeName>
</protein>
<evidence type="ECO:0000313" key="19">
    <source>
        <dbReference type="EMBL" id="OAS24759.1"/>
    </source>
</evidence>
<comment type="function">
    <text evidence="12">Cytochrome bo(3) ubiquinol terminal oxidase is the component of the aerobic respiratory chain of E.coli that predominates when cells are grown at high aeration. Has proton pump activity across the membrane in addition to electron transfer, pumping 2 protons/electron.</text>
</comment>